<dbReference type="Pfam" id="PF07732">
    <property type="entry name" value="Cu-oxidase_3"/>
    <property type="match status" value="1"/>
</dbReference>
<dbReference type="EMBL" id="JAJGCB010000005">
    <property type="protein sequence ID" value="KAJ8992508.1"/>
    <property type="molecule type" value="Genomic_DNA"/>
</dbReference>
<comment type="caution">
    <text evidence="10">The sequence shown here is derived from an EMBL/GenBank/DDBJ whole genome shotgun (WGS) entry which is preliminary data.</text>
</comment>
<keyword evidence="4" id="KW-0186">Copper</keyword>
<evidence type="ECO:0000256" key="5">
    <source>
        <dbReference type="SAM" id="MobiDB-lite"/>
    </source>
</evidence>
<gene>
    <name evidence="10" type="ORF">HRR80_003607</name>
</gene>
<evidence type="ECO:0000259" key="7">
    <source>
        <dbReference type="Pfam" id="PF00394"/>
    </source>
</evidence>
<dbReference type="InterPro" id="IPR017762">
    <property type="entry name" value="Multicopper_oxidase_fun"/>
</dbReference>
<dbReference type="InterPro" id="IPR011706">
    <property type="entry name" value="Cu-oxidase_C"/>
</dbReference>
<dbReference type="InterPro" id="IPR001117">
    <property type="entry name" value="Cu-oxidase_2nd"/>
</dbReference>
<feature type="region of interest" description="Disordered" evidence="5">
    <location>
        <begin position="354"/>
        <end position="382"/>
    </location>
</feature>
<feature type="domain" description="Plastocyanin-like" evidence="8">
    <location>
        <begin position="486"/>
        <end position="641"/>
    </location>
</feature>
<accession>A0AAN6EWB2</accession>
<evidence type="ECO:0000313" key="11">
    <source>
        <dbReference type="Proteomes" id="UP001161757"/>
    </source>
</evidence>
<dbReference type="InterPro" id="IPR008972">
    <property type="entry name" value="Cupredoxin"/>
</dbReference>
<comment type="similarity">
    <text evidence="1">Belongs to the multicopper oxidase family.</text>
</comment>
<dbReference type="Gene3D" id="2.60.40.420">
    <property type="entry name" value="Cupredoxins - blue copper proteins"/>
    <property type="match status" value="3"/>
</dbReference>
<name>A0AAN6EWB2_EXODE</name>
<evidence type="ECO:0000256" key="2">
    <source>
        <dbReference type="ARBA" id="ARBA00022723"/>
    </source>
</evidence>
<dbReference type="Proteomes" id="UP001161757">
    <property type="component" value="Unassembled WGS sequence"/>
</dbReference>
<evidence type="ECO:0000313" key="10">
    <source>
        <dbReference type="EMBL" id="KAJ8992508.1"/>
    </source>
</evidence>
<dbReference type="CDD" id="cd13873">
    <property type="entry name" value="CuRO_2_AAO_like_2"/>
    <property type="match status" value="1"/>
</dbReference>
<feature type="region of interest" description="Disordered" evidence="5">
    <location>
        <begin position="213"/>
        <end position="243"/>
    </location>
</feature>
<dbReference type="PANTHER" id="PTHR11709">
    <property type="entry name" value="MULTI-COPPER OXIDASE"/>
    <property type="match status" value="1"/>
</dbReference>
<evidence type="ECO:0000256" key="4">
    <source>
        <dbReference type="ARBA" id="ARBA00023008"/>
    </source>
</evidence>
<dbReference type="PANTHER" id="PTHR11709:SF394">
    <property type="entry name" value="FI03373P-RELATED"/>
    <property type="match status" value="1"/>
</dbReference>
<dbReference type="InterPro" id="IPR045087">
    <property type="entry name" value="Cu-oxidase_fam"/>
</dbReference>
<dbReference type="GO" id="GO:0005507">
    <property type="term" value="F:copper ion binding"/>
    <property type="evidence" value="ECO:0007669"/>
    <property type="project" value="InterPro"/>
</dbReference>
<feature type="compositionally biased region" description="Basic residues" evidence="5">
    <location>
        <begin position="715"/>
        <end position="728"/>
    </location>
</feature>
<dbReference type="AlphaFoldDB" id="A0AAN6EWB2"/>
<feature type="chain" id="PRO_5042894675" description="L-ascorbate oxidase" evidence="6">
    <location>
        <begin position="27"/>
        <end position="751"/>
    </location>
</feature>
<proteinExistence type="inferred from homology"/>
<reference evidence="10" key="1">
    <citation type="submission" date="2023-01" db="EMBL/GenBank/DDBJ databases">
        <title>Exophiala dermititidis isolated from Cystic Fibrosis Patient.</title>
        <authorList>
            <person name="Kurbessoian T."/>
            <person name="Crocker A."/>
            <person name="Murante D."/>
            <person name="Hogan D.A."/>
            <person name="Stajich J.E."/>
        </authorList>
    </citation>
    <scope>NUCLEOTIDE SEQUENCE</scope>
    <source>
        <strain evidence="10">Ex8</strain>
    </source>
</reference>
<dbReference type="NCBIfam" id="TIGR03390">
    <property type="entry name" value="ascorbOXfungal"/>
    <property type="match status" value="1"/>
</dbReference>
<evidence type="ECO:0000256" key="1">
    <source>
        <dbReference type="ARBA" id="ARBA00010609"/>
    </source>
</evidence>
<keyword evidence="3" id="KW-0560">Oxidoreductase</keyword>
<dbReference type="GO" id="GO:0016491">
    <property type="term" value="F:oxidoreductase activity"/>
    <property type="evidence" value="ECO:0007669"/>
    <property type="project" value="UniProtKB-KW"/>
</dbReference>
<keyword evidence="6" id="KW-0732">Signal</keyword>
<evidence type="ECO:0000259" key="9">
    <source>
        <dbReference type="Pfam" id="PF07732"/>
    </source>
</evidence>
<feature type="compositionally biased region" description="Basic and acidic residues" evidence="5">
    <location>
        <begin position="729"/>
        <end position="739"/>
    </location>
</feature>
<evidence type="ECO:0000256" key="6">
    <source>
        <dbReference type="SAM" id="SignalP"/>
    </source>
</evidence>
<feature type="domain" description="Plastocyanin-like" evidence="7">
    <location>
        <begin position="175"/>
        <end position="348"/>
    </location>
</feature>
<protein>
    <recommendedName>
        <fullName evidence="12">L-ascorbate oxidase</fullName>
    </recommendedName>
</protein>
<evidence type="ECO:0008006" key="12">
    <source>
        <dbReference type="Google" id="ProtNLM"/>
    </source>
</evidence>
<organism evidence="10 11">
    <name type="scientific">Exophiala dermatitidis</name>
    <name type="common">Black yeast-like fungus</name>
    <name type="synonym">Wangiella dermatitidis</name>
    <dbReference type="NCBI Taxonomy" id="5970"/>
    <lineage>
        <taxon>Eukaryota</taxon>
        <taxon>Fungi</taxon>
        <taxon>Dikarya</taxon>
        <taxon>Ascomycota</taxon>
        <taxon>Pezizomycotina</taxon>
        <taxon>Eurotiomycetes</taxon>
        <taxon>Chaetothyriomycetidae</taxon>
        <taxon>Chaetothyriales</taxon>
        <taxon>Herpotrichiellaceae</taxon>
        <taxon>Exophiala</taxon>
    </lineage>
</organism>
<evidence type="ECO:0000256" key="3">
    <source>
        <dbReference type="ARBA" id="ARBA00023002"/>
    </source>
</evidence>
<sequence length="751" mass="82456">MAIMSSSRLLLQRLGIFLCLISSVISNTTPRPVPVPVQHDSNFVPDIVLRVDVATIQLNCQPRLSTLINGTYPAPPIYLEPERTTWIRVYNDAYFNTTMHWHGLSLSTAPYADGTPQASQWPIPPGHFFDYELHPSAAEAGTSFYHSHVGFQAITASGPLIVKDASPLPYAYDDEIILKIGDLYPQDDKTIETELTSIPFRWIGDPSALLVNGQSGTTISQPQTQSTTTNSNSVNSTEAGSDTSCQPWVMNVLPEKIYRVRLIGATTISLVLFGFEDHDNLTIIETDSAYVSPVQTDHMQVDTGQRFSFLLPTKSREELAATNKSTFWIQFETRQDDRVVSAWALLNYTLDASASDPSDSDSDQYSPPAAPATPSSIPSSSVVSLPNNVTSWMEYTFINPPFAGYDSPPLSSEVTRRVIISTLQLLNTTTQNTLMVSNNASWFDGPPLGPSVHVPYLVEILQNGTINGGVPDFDGAIGSNSNSNSTSSTFPFEGSGFDPLTNTYPARIGEVIEIVWQNAASSPARVFGAHPMHAHGGHYWDMGSGQGVYSPAVHAEMLRANSVVVDAPDDGENSSTPWSSQQIIVPYPGSRRDTTLLYKYASLGTYPGELNGWRVWRVRVTERNVGVWMMHCHILQHIIMGQQTVWLFGTPEEIRQHVEPVQGSLDGYFNFGGDVVGRTGTGYDGQQEGGEEWHRGNDTVWGNGPRPNGEEAVKGKKMNKPNGKGRVKNKGEAGWKQGSKDEAIEVMQFFE</sequence>
<dbReference type="InterPro" id="IPR011707">
    <property type="entry name" value="Cu-oxidase-like_N"/>
</dbReference>
<dbReference type="Pfam" id="PF00394">
    <property type="entry name" value="Cu-oxidase"/>
    <property type="match status" value="1"/>
</dbReference>
<dbReference type="Pfam" id="PF07731">
    <property type="entry name" value="Cu-oxidase_2"/>
    <property type="match status" value="1"/>
</dbReference>
<dbReference type="SUPFAM" id="SSF49503">
    <property type="entry name" value="Cupredoxins"/>
    <property type="match status" value="3"/>
</dbReference>
<evidence type="ECO:0000259" key="8">
    <source>
        <dbReference type="Pfam" id="PF07731"/>
    </source>
</evidence>
<feature type="domain" description="Plastocyanin-like" evidence="9">
    <location>
        <begin position="53"/>
        <end position="165"/>
    </location>
</feature>
<feature type="compositionally biased region" description="Low complexity" evidence="5">
    <location>
        <begin position="214"/>
        <end position="237"/>
    </location>
</feature>
<feature type="region of interest" description="Disordered" evidence="5">
    <location>
        <begin position="684"/>
        <end position="739"/>
    </location>
</feature>
<feature type="signal peptide" evidence="6">
    <location>
        <begin position="1"/>
        <end position="26"/>
    </location>
</feature>
<keyword evidence="2" id="KW-0479">Metal-binding</keyword>